<feature type="transmembrane region" description="Helical" evidence="8">
    <location>
        <begin position="83"/>
        <end position="104"/>
    </location>
</feature>
<keyword evidence="5 8" id="KW-1133">Transmembrane helix</keyword>
<evidence type="ECO:0008006" key="11">
    <source>
        <dbReference type="Google" id="ProtNLM"/>
    </source>
</evidence>
<comment type="subcellular location">
    <subcellularLocation>
        <location evidence="1">Cell inner membrane</location>
        <topology evidence="1">Multi-pass membrane protein</topology>
    </subcellularLocation>
</comment>
<protein>
    <recommendedName>
        <fullName evidence="11">MFS transporter</fullName>
    </recommendedName>
</protein>
<feature type="region of interest" description="Disordered" evidence="7">
    <location>
        <begin position="1"/>
        <end position="42"/>
    </location>
</feature>
<keyword evidence="4 8" id="KW-0812">Transmembrane</keyword>
<gene>
    <name evidence="9" type="ORF">D0T12_15050</name>
</gene>
<evidence type="ECO:0000256" key="2">
    <source>
        <dbReference type="ARBA" id="ARBA00022448"/>
    </source>
</evidence>
<evidence type="ECO:0000256" key="6">
    <source>
        <dbReference type="ARBA" id="ARBA00023136"/>
    </source>
</evidence>
<dbReference type="PANTHER" id="PTHR23513">
    <property type="entry name" value="INTEGRAL MEMBRANE EFFLUX PROTEIN-RELATED"/>
    <property type="match status" value="1"/>
</dbReference>
<keyword evidence="10" id="KW-1185">Reference proteome</keyword>
<evidence type="ECO:0000313" key="9">
    <source>
        <dbReference type="EMBL" id="RFS84836.1"/>
    </source>
</evidence>
<evidence type="ECO:0000256" key="1">
    <source>
        <dbReference type="ARBA" id="ARBA00004429"/>
    </source>
</evidence>
<evidence type="ECO:0000256" key="4">
    <source>
        <dbReference type="ARBA" id="ARBA00022692"/>
    </source>
</evidence>
<dbReference type="Gene3D" id="1.20.1250.20">
    <property type="entry name" value="MFS general substrate transporter like domains"/>
    <property type="match status" value="1"/>
</dbReference>
<dbReference type="Proteomes" id="UP000262882">
    <property type="component" value="Unassembled WGS sequence"/>
</dbReference>
<feature type="transmembrane region" description="Helical" evidence="8">
    <location>
        <begin position="307"/>
        <end position="329"/>
    </location>
</feature>
<evidence type="ECO:0000256" key="5">
    <source>
        <dbReference type="ARBA" id="ARBA00022989"/>
    </source>
</evidence>
<sequence length="469" mass="50044">MVLGPGGRPARRAAARRSRRPPGPAGHAVSGRGTGGRTRMGLKEQLNRRDFRRLMVGQTVSSLGDWMGTLALMYFVLELSGSTTAVGGVLVLRLLPSALGAPVAARVVTRWRRRTVLLNSDLIRVGMAVALPVLPWLWWVYFWAFAIEVVGLCFLPARDAAIPFLIEDRDERKHGEEHDTGTLEVANGITMATSYGMIPVGAGAFGLLLWASNNAGWEGHWRYVLVFWLNALTYLVSYFAIRSIPDLGPAPGERWTADSDTKRQGGFLDALRLRVVRGVLPGVAVVSLGLGALFSLGVVFVRNVLDASPVGFGVLVALFGVGALTGLIIVRRGRWRLMTQIRTATALQGATITMMGAVASITWSFVGAVVFGGAATAALVGGITYLQESLEGYPRNLALTAFHAVLRFGLALAALLSGAAADLLERWDVSPLGMVPARLVLALSGLVVIAGTFLIRAPAPDSDRGQKSA</sequence>
<dbReference type="CDD" id="cd06173">
    <property type="entry name" value="MFS_MefA_like"/>
    <property type="match status" value="1"/>
</dbReference>
<dbReference type="AlphaFoldDB" id="A0A372GHI1"/>
<name>A0A372GHI1_9ACTN</name>
<feature type="transmembrane region" description="Helical" evidence="8">
    <location>
        <begin position="365"/>
        <end position="386"/>
    </location>
</feature>
<dbReference type="EMBL" id="QVNQ01000004">
    <property type="protein sequence ID" value="RFS84836.1"/>
    <property type="molecule type" value="Genomic_DNA"/>
</dbReference>
<dbReference type="SUPFAM" id="SSF103473">
    <property type="entry name" value="MFS general substrate transporter"/>
    <property type="match status" value="1"/>
</dbReference>
<feature type="transmembrane region" description="Helical" evidence="8">
    <location>
        <begin position="187"/>
        <end position="211"/>
    </location>
</feature>
<keyword evidence="2" id="KW-0813">Transport</keyword>
<feature type="transmembrane region" description="Helical" evidence="8">
    <location>
        <begin position="54"/>
        <end position="77"/>
    </location>
</feature>
<comment type="caution">
    <text evidence="9">The sequence shown here is derived from an EMBL/GenBank/DDBJ whole genome shotgun (WGS) entry which is preliminary data.</text>
</comment>
<evidence type="ECO:0000256" key="7">
    <source>
        <dbReference type="SAM" id="MobiDB-lite"/>
    </source>
</evidence>
<proteinExistence type="predicted"/>
<feature type="compositionally biased region" description="Basic residues" evidence="7">
    <location>
        <begin position="9"/>
        <end position="20"/>
    </location>
</feature>
<organism evidence="9 10">
    <name type="scientific">Actinomadura spongiicola</name>
    <dbReference type="NCBI Taxonomy" id="2303421"/>
    <lineage>
        <taxon>Bacteria</taxon>
        <taxon>Bacillati</taxon>
        <taxon>Actinomycetota</taxon>
        <taxon>Actinomycetes</taxon>
        <taxon>Streptosporangiales</taxon>
        <taxon>Thermomonosporaceae</taxon>
        <taxon>Actinomadura</taxon>
    </lineage>
</organism>
<keyword evidence="3" id="KW-1003">Cell membrane</keyword>
<dbReference type="Pfam" id="PF07690">
    <property type="entry name" value="MFS_1"/>
    <property type="match status" value="1"/>
</dbReference>
<feature type="transmembrane region" description="Helical" evidence="8">
    <location>
        <begin position="398"/>
        <end position="419"/>
    </location>
</feature>
<evidence type="ECO:0000256" key="3">
    <source>
        <dbReference type="ARBA" id="ARBA00022475"/>
    </source>
</evidence>
<feature type="transmembrane region" description="Helical" evidence="8">
    <location>
        <begin position="439"/>
        <end position="459"/>
    </location>
</feature>
<dbReference type="InterPro" id="IPR011701">
    <property type="entry name" value="MFS"/>
</dbReference>
<dbReference type="GO" id="GO:0022857">
    <property type="term" value="F:transmembrane transporter activity"/>
    <property type="evidence" value="ECO:0007669"/>
    <property type="project" value="InterPro"/>
</dbReference>
<dbReference type="GO" id="GO:0005886">
    <property type="term" value="C:plasma membrane"/>
    <property type="evidence" value="ECO:0007669"/>
    <property type="project" value="UniProtKB-SubCell"/>
</dbReference>
<feature type="transmembrane region" description="Helical" evidence="8">
    <location>
        <begin position="223"/>
        <end position="241"/>
    </location>
</feature>
<dbReference type="InterPro" id="IPR036259">
    <property type="entry name" value="MFS_trans_sf"/>
</dbReference>
<dbReference type="PANTHER" id="PTHR23513:SF9">
    <property type="entry name" value="ENTEROBACTIN EXPORTER ENTS"/>
    <property type="match status" value="1"/>
</dbReference>
<accession>A0A372GHI1</accession>
<evidence type="ECO:0000256" key="8">
    <source>
        <dbReference type="SAM" id="Phobius"/>
    </source>
</evidence>
<feature type="transmembrane region" description="Helical" evidence="8">
    <location>
        <begin position="279"/>
        <end position="301"/>
    </location>
</feature>
<keyword evidence="6 8" id="KW-0472">Membrane</keyword>
<reference evidence="9 10" key="1">
    <citation type="submission" date="2018-08" db="EMBL/GenBank/DDBJ databases">
        <title>Actinomadura spongicola sp. nov., isolated from marine sponge Leucetta chagosensis.</title>
        <authorList>
            <person name="Li L."/>
            <person name="Lin H.W."/>
        </authorList>
    </citation>
    <scope>NUCLEOTIDE SEQUENCE [LARGE SCALE GENOMIC DNA]</scope>
    <source>
        <strain evidence="9 10">LHW52907</strain>
    </source>
</reference>
<evidence type="ECO:0000313" key="10">
    <source>
        <dbReference type="Proteomes" id="UP000262882"/>
    </source>
</evidence>